<dbReference type="SMART" id="SM00220">
    <property type="entry name" value="S_TKc"/>
    <property type="match status" value="1"/>
</dbReference>
<dbReference type="PANTHER" id="PTHR19879:SF9">
    <property type="entry name" value="TRANSCRIPTION INITIATION FACTOR TFIID SUBUNIT 5"/>
    <property type="match status" value="1"/>
</dbReference>
<dbReference type="InterPro" id="IPR011009">
    <property type="entry name" value="Kinase-like_dom_sf"/>
</dbReference>
<dbReference type="PROSITE" id="PS50011">
    <property type="entry name" value="PROTEIN_KINASE_DOM"/>
    <property type="match status" value="1"/>
</dbReference>
<organism evidence="3 4">
    <name type="scientific">Nonomuraea mangrovi</name>
    <dbReference type="NCBI Taxonomy" id="2316207"/>
    <lineage>
        <taxon>Bacteria</taxon>
        <taxon>Bacillati</taxon>
        <taxon>Actinomycetota</taxon>
        <taxon>Actinomycetes</taxon>
        <taxon>Streptosporangiales</taxon>
        <taxon>Streptosporangiaceae</taxon>
        <taxon>Nonomuraea</taxon>
    </lineage>
</organism>
<dbReference type="RefSeq" id="WP_379575955.1">
    <property type="nucleotide sequence ID" value="NZ_JBHUFV010000047.1"/>
</dbReference>
<dbReference type="SMART" id="SM00320">
    <property type="entry name" value="WD40"/>
    <property type="match status" value="3"/>
</dbReference>
<feature type="domain" description="Protein kinase" evidence="2">
    <location>
        <begin position="1"/>
        <end position="230"/>
    </location>
</feature>
<gene>
    <name evidence="3" type="ORF">ACFSKW_30660</name>
</gene>
<dbReference type="InterPro" id="IPR015943">
    <property type="entry name" value="WD40/YVTN_repeat-like_dom_sf"/>
</dbReference>
<name>A0ABW4T380_9ACTN</name>
<comment type="caution">
    <text evidence="3">The sequence shown here is derived from an EMBL/GenBank/DDBJ whole genome shotgun (WGS) entry which is preliminary data.</text>
</comment>
<dbReference type="Gene3D" id="2.130.10.10">
    <property type="entry name" value="YVTN repeat-like/Quinoprotein amine dehydrogenase"/>
    <property type="match status" value="4"/>
</dbReference>
<proteinExistence type="predicted"/>
<keyword evidence="4" id="KW-1185">Reference proteome</keyword>
<sequence>MTTRLLPGDPDRLGGYWLAGRLGSCFDAYDRGGRRYAIKMARGRAPVVAPHCVARVVESGPGFVVSEFVQGPSLREAVSHAGPYAGDRLHRIAVALATALVAIHDAGAVHRHLGPDCLLLGPEGPRVTGVGTADAQRPAPEVFTGGAAGPPADVFSWGATVLFAATGRDPFEAESLGELMHAVLTVDPDVSDLPEPLRSMAARALAKEPGERPTARELLIGLTGSAEPAVGAHLAGDVRPPEGLTGPPPLGDVAEGVYQGLPPEQQSSLPEVLLRMREPGRLPLAEVEDDPAVAALTEAGLLVRRSIAVPPVDRPEGRLVAVADDSVGPASPALFHAWPRLRSWAEDVTPFRRHRLRRRVLVAGLAAAVAVVLAATVVTVANGLSRQRRVGTADLAVAAHQAAREVAARAESMRSADPMTAMKLSVAAWSLAPVPEARNALQRSLGQSDLGAFTDPQPAAGTAYRLADDGASLLGQRKDEVRRWDLGTGKLVDEHPLPSPSHAWTSLSSDGRIYAAGDSASVGVWDLATGAAVKGAWPGGKPALHAQGRLLSVTTGFRTRLYSTGGGPPLLDVSRRTIVTSEDGRWATVAAASGEVQVWDLTRRERLYTRASRPYVSDAQVEFPPVTAFSRDGHRLVIGDTVLDTMTGDSKTRLNEDEEGAGGWGPLSFSPDGRFLLEPLEPDELEAEPPPEWTGPVSDLPTQGPAAFAQAEPEPELGQVVRLWRLSDGRLLGTYPARKATGQFAFSADGGSIRYTADGGTVLSIDVSDALTEAPGQQAVALSLTRQSFDGAAPRRLLSADGRVAAVQEGQRTSLYDTTAGRPMGEIPVAGELSFDGEGTLLAVSGERTTIWDVATRTQVSAIPTGEVRDVALSADGLRLAAVGQDGLKVWSVPEGELVKGPLDTIRQPLAFSPDGGRLLAGHDLVDLSSGKVVETGAGDGFANAFSPDGTMAAFVTDADYFTVWKLATWPPQPVRRSAYGASIRFSPDGKLLAMGGDHTTLWDATTLREISRVPLGQDVADVAFSADGTKLIGLREDGSVRESPVDPAMAAKAVCAKAGGALDEAGWKRLFPLTPYPGGMCS</sequence>
<dbReference type="SUPFAM" id="SSF50969">
    <property type="entry name" value="YVTN repeat-like/Quinoprotein amine dehydrogenase"/>
    <property type="match status" value="1"/>
</dbReference>
<keyword evidence="1" id="KW-1133">Transmembrane helix</keyword>
<keyword evidence="1" id="KW-0472">Membrane</keyword>
<evidence type="ECO:0000313" key="4">
    <source>
        <dbReference type="Proteomes" id="UP001597368"/>
    </source>
</evidence>
<dbReference type="SUPFAM" id="SSF50998">
    <property type="entry name" value="Quinoprotein alcohol dehydrogenase-like"/>
    <property type="match status" value="1"/>
</dbReference>
<dbReference type="Proteomes" id="UP001597368">
    <property type="component" value="Unassembled WGS sequence"/>
</dbReference>
<keyword evidence="1" id="KW-0812">Transmembrane</keyword>
<dbReference type="Pfam" id="PF00069">
    <property type="entry name" value="Pkinase"/>
    <property type="match status" value="1"/>
</dbReference>
<evidence type="ECO:0000256" key="1">
    <source>
        <dbReference type="SAM" id="Phobius"/>
    </source>
</evidence>
<protein>
    <recommendedName>
        <fullName evidence="2">Protein kinase domain-containing protein</fullName>
    </recommendedName>
</protein>
<dbReference type="InterPro" id="IPR011047">
    <property type="entry name" value="Quinoprotein_ADH-like_sf"/>
</dbReference>
<reference evidence="4" key="1">
    <citation type="journal article" date="2019" name="Int. J. Syst. Evol. Microbiol.">
        <title>The Global Catalogue of Microorganisms (GCM) 10K type strain sequencing project: providing services to taxonomists for standard genome sequencing and annotation.</title>
        <authorList>
            <consortium name="The Broad Institute Genomics Platform"/>
            <consortium name="The Broad Institute Genome Sequencing Center for Infectious Disease"/>
            <person name="Wu L."/>
            <person name="Ma J."/>
        </authorList>
    </citation>
    <scope>NUCLEOTIDE SEQUENCE [LARGE SCALE GENOMIC DNA]</scope>
    <source>
        <strain evidence="4">ICMP 6774ER</strain>
    </source>
</reference>
<dbReference type="InterPro" id="IPR000719">
    <property type="entry name" value="Prot_kinase_dom"/>
</dbReference>
<dbReference type="SUPFAM" id="SSF56112">
    <property type="entry name" value="Protein kinase-like (PK-like)"/>
    <property type="match status" value="1"/>
</dbReference>
<dbReference type="InterPro" id="IPR001680">
    <property type="entry name" value="WD40_rpt"/>
</dbReference>
<dbReference type="PANTHER" id="PTHR19879">
    <property type="entry name" value="TRANSCRIPTION INITIATION FACTOR TFIID"/>
    <property type="match status" value="1"/>
</dbReference>
<dbReference type="EMBL" id="JBHUFV010000047">
    <property type="protein sequence ID" value="MFD1935842.1"/>
    <property type="molecule type" value="Genomic_DNA"/>
</dbReference>
<feature type="transmembrane region" description="Helical" evidence="1">
    <location>
        <begin position="360"/>
        <end position="381"/>
    </location>
</feature>
<evidence type="ECO:0000313" key="3">
    <source>
        <dbReference type="EMBL" id="MFD1935842.1"/>
    </source>
</evidence>
<accession>A0ABW4T380</accession>
<dbReference type="InterPro" id="IPR011044">
    <property type="entry name" value="Quino_amine_DH_bsu"/>
</dbReference>
<evidence type="ECO:0000259" key="2">
    <source>
        <dbReference type="PROSITE" id="PS50011"/>
    </source>
</evidence>
<dbReference type="Gene3D" id="1.10.510.10">
    <property type="entry name" value="Transferase(Phosphotransferase) domain 1"/>
    <property type="match status" value="1"/>
</dbReference>